<comment type="caution">
    <text evidence="18">The sequence shown here is derived from an EMBL/GenBank/DDBJ whole genome shotgun (WGS) entry which is preliminary data.</text>
</comment>
<keyword evidence="4 15" id="KW-0479">Metal-binding</keyword>
<keyword evidence="6 15" id="KW-0863">Zinc-finger</keyword>
<gene>
    <name evidence="15" type="primary">mutM</name>
    <name evidence="15" type="synonym">fpg</name>
    <name evidence="18" type="ORF">EV678_2104</name>
</gene>
<dbReference type="SMART" id="SM00898">
    <property type="entry name" value="Fapy_DNA_glyco"/>
    <property type="match status" value="1"/>
</dbReference>
<keyword evidence="13 15" id="KW-0326">Glycosidase</keyword>
<feature type="active site" description="Proton donor; for delta-elimination activity" evidence="15">
    <location>
        <position position="265"/>
    </location>
</feature>
<accession>A0ABY0INA9</accession>
<feature type="active site" description="Schiff-base intermediate with DNA" evidence="15">
    <location>
        <position position="2"/>
    </location>
</feature>
<dbReference type="SMART" id="SM01232">
    <property type="entry name" value="H2TH"/>
    <property type="match status" value="1"/>
</dbReference>
<feature type="active site" description="Proton donor; for beta-elimination activity" evidence="15">
    <location>
        <position position="58"/>
    </location>
</feature>
<dbReference type="SUPFAM" id="SSF57716">
    <property type="entry name" value="Glucocorticoid receptor-like (DNA-binding domain)"/>
    <property type="match status" value="1"/>
</dbReference>
<evidence type="ECO:0000256" key="12">
    <source>
        <dbReference type="ARBA" id="ARBA00023268"/>
    </source>
</evidence>
<organism evidence="18 19">
    <name type="scientific">Azospira oryzae</name>
    <dbReference type="NCBI Taxonomy" id="146939"/>
    <lineage>
        <taxon>Bacteria</taxon>
        <taxon>Pseudomonadati</taxon>
        <taxon>Pseudomonadota</taxon>
        <taxon>Betaproteobacteria</taxon>
        <taxon>Rhodocyclales</taxon>
        <taxon>Rhodocyclaceae</taxon>
        <taxon>Azospira</taxon>
    </lineage>
</organism>
<keyword evidence="10 15" id="KW-0234">DNA repair</keyword>
<evidence type="ECO:0000256" key="13">
    <source>
        <dbReference type="ARBA" id="ARBA00023295"/>
    </source>
</evidence>
<dbReference type="PROSITE" id="PS51066">
    <property type="entry name" value="ZF_FPG_2"/>
    <property type="match status" value="1"/>
</dbReference>
<dbReference type="Pfam" id="PF06827">
    <property type="entry name" value="zf-FPG_IleRS"/>
    <property type="match status" value="1"/>
</dbReference>
<proteinExistence type="inferred from homology"/>
<dbReference type="NCBIfam" id="NF002211">
    <property type="entry name" value="PRK01103.1"/>
    <property type="match status" value="1"/>
</dbReference>
<comment type="cofactor">
    <cofactor evidence="15">
        <name>Zn(2+)</name>
        <dbReference type="ChEBI" id="CHEBI:29105"/>
    </cofactor>
    <text evidence="15">Binds 1 zinc ion per subunit.</text>
</comment>
<evidence type="ECO:0000256" key="9">
    <source>
        <dbReference type="ARBA" id="ARBA00023125"/>
    </source>
</evidence>
<dbReference type="EMBL" id="SHKM01000002">
    <property type="protein sequence ID" value="RZT76230.1"/>
    <property type="molecule type" value="Genomic_DNA"/>
</dbReference>
<evidence type="ECO:0000256" key="14">
    <source>
        <dbReference type="ARBA" id="ARBA00044632"/>
    </source>
</evidence>
<dbReference type="InterPro" id="IPR015887">
    <property type="entry name" value="DNA_glyclase_Znf_dom_DNA_BS"/>
</dbReference>
<dbReference type="Gene3D" id="3.20.190.10">
    <property type="entry name" value="MutM-like, N-terminal"/>
    <property type="match status" value="1"/>
</dbReference>
<keyword evidence="19" id="KW-1185">Reference proteome</keyword>
<evidence type="ECO:0000256" key="7">
    <source>
        <dbReference type="ARBA" id="ARBA00022801"/>
    </source>
</evidence>
<sequence length="275" mass="30300">MPELPEVEVSRLGLLPYLPGQVLQGVSLRAPRLRHELSPALAERPVGRCLKRVERRGKYLLFDFESEGGGGWIILHLGMSGSLRLVPPGTPPGKHDHVDLHFPGRTLRYRDPRRFGTLLWVDGPVVLDHPLLAPLGVEPLSDAFDGAWLHQALRRRQAPIKQVLMDAHSIVGVGNIYAAESLFRSRISPLTPACRLSRQRCDRLAATVREVLAESIAAGGSSVRDYVHSDGGAGSFQLIVAVYDREGEPCQVCGGPIRRITQGGRSTFYCPRCQR</sequence>
<evidence type="ECO:0000256" key="5">
    <source>
        <dbReference type="ARBA" id="ARBA00022763"/>
    </source>
</evidence>
<dbReference type="EC" id="3.2.2.23" evidence="15"/>
<evidence type="ECO:0000259" key="16">
    <source>
        <dbReference type="PROSITE" id="PS51066"/>
    </source>
</evidence>
<evidence type="ECO:0000259" key="17">
    <source>
        <dbReference type="PROSITE" id="PS51068"/>
    </source>
</evidence>
<reference evidence="18 19" key="1">
    <citation type="submission" date="2019-02" db="EMBL/GenBank/DDBJ databases">
        <title>Genomic Encyclopedia of Type Strains, Phase IV (KMG-IV): sequencing the most valuable type-strain genomes for metagenomic binning, comparative biology and taxonomic classification.</title>
        <authorList>
            <person name="Goeker M."/>
        </authorList>
    </citation>
    <scope>NUCLEOTIDE SEQUENCE [LARGE SCALE GENOMIC DNA]</scope>
    <source>
        <strain evidence="18 19">DSM 21223</strain>
    </source>
</reference>
<dbReference type="GO" id="GO:0016829">
    <property type="term" value="F:lyase activity"/>
    <property type="evidence" value="ECO:0007669"/>
    <property type="project" value="UniProtKB-KW"/>
</dbReference>
<protein>
    <recommendedName>
        <fullName evidence="15">Formamidopyrimidine-DNA glycosylase</fullName>
        <shortName evidence="15">Fapy-DNA glycosylase</shortName>
        <ecNumber evidence="15">3.2.2.23</ecNumber>
    </recommendedName>
    <alternativeName>
        <fullName evidence="15">DNA-(apurinic or apyrimidinic site) lyase MutM</fullName>
        <shortName evidence="15">AP lyase MutM</shortName>
        <ecNumber evidence="15">4.2.99.18</ecNumber>
    </alternativeName>
</protein>
<evidence type="ECO:0000256" key="15">
    <source>
        <dbReference type="HAMAP-Rule" id="MF_00103"/>
    </source>
</evidence>
<dbReference type="PANTHER" id="PTHR22993:SF9">
    <property type="entry name" value="FORMAMIDOPYRIMIDINE-DNA GLYCOSYLASE"/>
    <property type="match status" value="1"/>
</dbReference>
<dbReference type="InterPro" id="IPR010663">
    <property type="entry name" value="Znf_FPG/IleRS"/>
</dbReference>
<comment type="catalytic activity">
    <reaction evidence="14 15">
        <text>2'-deoxyribonucleotide-(2'-deoxyribose 5'-phosphate)-2'-deoxyribonucleotide-DNA = a 3'-end 2'-deoxyribonucleotide-(2,3-dehydro-2,3-deoxyribose 5'-phosphate)-DNA + a 5'-end 5'-phospho-2'-deoxyribonucleoside-DNA + H(+)</text>
        <dbReference type="Rhea" id="RHEA:66592"/>
        <dbReference type="Rhea" id="RHEA-COMP:13180"/>
        <dbReference type="Rhea" id="RHEA-COMP:16897"/>
        <dbReference type="Rhea" id="RHEA-COMP:17067"/>
        <dbReference type="ChEBI" id="CHEBI:15378"/>
        <dbReference type="ChEBI" id="CHEBI:136412"/>
        <dbReference type="ChEBI" id="CHEBI:157695"/>
        <dbReference type="ChEBI" id="CHEBI:167181"/>
        <dbReference type="EC" id="4.2.99.18"/>
    </reaction>
</comment>
<feature type="binding site" evidence="15">
    <location>
        <position position="156"/>
    </location>
    <ligand>
        <name>DNA</name>
        <dbReference type="ChEBI" id="CHEBI:16991"/>
    </ligand>
</feature>
<evidence type="ECO:0000256" key="6">
    <source>
        <dbReference type="ARBA" id="ARBA00022771"/>
    </source>
</evidence>
<dbReference type="Gene3D" id="1.10.8.50">
    <property type="match status" value="1"/>
</dbReference>
<comment type="similarity">
    <text evidence="2 15">Belongs to the FPG family.</text>
</comment>
<dbReference type="InterPro" id="IPR010979">
    <property type="entry name" value="Ribosomal_uS13-like_H2TH"/>
</dbReference>
<comment type="function">
    <text evidence="15">Involved in base excision repair of DNA damaged by oxidation or by mutagenic agents. Acts as DNA glycosylase that recognizes and removes damaged bases. Has a preference for oxidized purines, such as 7,8-dihydro-8-oxoguanine (8-oxoG). Has AP (apurinic/apyrimidinic) lyase activity and introduces nicks in the DNA strand. Cleaves the DNA backbone by beta-delta elimination to generate a single-strand break at the site of the removed base with both 3'- and 5'-phosphates.</text>
</comment>
<dbReference type="InterPro" id="IPR000214">
    <property type="entry name" value="Znf_DNA_glyclase/AP_lyase"/>
</dbReference>
<dbReference type="Pfam" id="PF06831">
    <property type="entry name" value="H2TH"/>
    <property type="match status" value="1"/>
</dbReference>
<dbReference type="SUPFAM" id="SSF46946">
    <property type="entry name" value="S13-like H2TH domain"/>
    <property type="match status" value="1"/>
</dbReference>
<dbReference type="EC" id="4.2.99.18" evidence="15"/>
<feature type="domain" description="FPG-type" evidence="16">
    <location>
        <begin position="241"/>
        <end position="275"/>
    </location>
</feature>
<evidence type="ECO:0000256" key="4">
    <source>
        <dbReference type="ARBA" id="ARBA00022723"/>
    </source>
</evidence>
<dbReference type="PROSITE" id="PS51068">
    <property type="entry name" value="FPG_CAT"/>
    <property type="match status" value="1"/>
</dbReference>
<feature type="binding site" evidence="15">
    <location>
        <position position="95"/>
    </location>
    <ligand>
        <name>DNA</name>
        <dbReference type="ChEBI" id="CHEBI:16991"/>
    </ligand>
</feature>
<dbReference type="InterPro" id="IPR015886">
    <property type="entry name" value="H2TH_FPG"/>
</dbReference>
<dbReference type="PANTHER" id="PTHR22993">
    <property type="entry name" value="FORMAMIDOPYRIMIDINE-DNA GLYCOSYLASE"/>
    <property type="match status" value="1"/>
</dbReference>
<name>A0ABY0INA9_9RHOO</name>
<evidence type="ECO:0000313" key="19">
    <source>
        <dbReference type="Proteomes" id="UP000292136"/>
    </source>
</evidence>
<keyword evidence="8 15" id="KW-0862">Zinc</keyword>
<feature type="active site" description="Proton donor" evidence="15">
    <location>
        <position position="3"/>
    </location>
</feature>
<evidence type="ECO:0000256" key="8">
    <source>
        <dbReference type="ARBA" id="ARBA00022833"/>
    </source>
</evidence>
<dbReference type="InterPro" id="IPR012319">
    <property type="entry name" value="FPG_cat"/>
</dbReference>
<dbReference type="RefSeq" id="WP_130459493.1">
    <property type="nucleotide sequence ID" value="NZ_SHKM01000002.1"/>
</dbReference>
<evidence type="ECO:0000313" key="18">
    <source>
        <dbReference type="EMBL" id="RZT76230.1"/>
    </source>
</evidence>
<evidence type="ECO:0000256" key="11">
    <source>
        <dbReference type="ARBA" id="ARBA00023239"/>
    </source>
</evidence>
<feature type="binding site" evidence="15">
    <location>
        <position position="113"/>
    </location>
    <ligand>
        <name>DNA</name>
        <dbReference type="ChEBI" id="CHEBI:16991"/>
    </ligand>
</feature>
<feature type="domain" description="Formamidopyrimidine-DNA glycosylase catalytic" evidence="17">
    <location>
        <begin position="2"/>
        <end position="116"/>
    </location>
</feature>
<dbReference type="NCBIfam" id="TIGR00577">
    <property type="entry name" value="fpg"/>
    <property type="match status" value="1"/>
</dbReference>
<dbReference type="InterPro" id="IPR035937">
    <property type="entry name" value="FPG_N"/>
</dbReference>
<evidence type="ECO:0000256" key="10">
    <source>
        <dbReference type="ARBA" id="ARBA00023204"/>
    </source>
</evidence>
<evidence type="ECO:0000256" key="2">
    <source>
        <dbReference type="ARBA" id="ARBA00009409"/>
    </source>
</evidence>
<comment type="subunit">
    <text evidence="3 15">Monomer.</text>
</comment>
<dbReference type="SUPFAM" id="SSF81624">
    <property type="entry name" value="N-terminal domain of MutM-like DNA repair proteins"/>
    <property type="match status" value="1"/>
</dbReference>
<dbReference type="CDD" id="cd08966">
    <property type="entry name" value="EcFpg-like_N"/>
    <property type="match status" value="1"/>
</dbReference>
<dbReference type="PROSITE" id="PS01242">
    <property type="entry name" value="ZF_FPG_1"/>
    <property type="match status" value="1"/>
</dbReference>
<keyword evidence="11 15" id="KW-0456">Lyase</keyword>
<dbReference type="InterPro" id="IPR020629">
    <property type="entry name" value="FPG_Glyclase"/>
</dbReference>
<dbReference type="Pfam" id="PF01149">
    <property type="entry name" value="Fapy_DNA_glyco"/>
    <property type="match status" value="1"/>
</dbReference>
<evidence type="ECO:0000256" key="1">
    <source>
        <dbReference type="ARBA" id="ARBA00001668"/>
    </source>
</evidence>
<evidence type="ECO:0000256" key="3">
    <source>
        <dbReference type="ARBA" id="ARBA00011245"/>
    </source>
</evidence>
<dbReference type="HAMAP" id="MF_00103">
    <property type="entry name" value="Fapy_DNA_glycosyl"/>
    <property type="match status" value="1"/>
</dbReference>
<dbReference type="Proteomes" id="UP000292136">
    <property type="component" value="Unassembled WGS sequence"/>
</dbReference>
<keyword evidence="5 15" id="KW-0227">DNA damage</keyword>
<keyword evidence="12 15" id="KW-0511">Multifunctional enzyme</keyword>
<comment type="catalytic activity">
    <reaction evidence="1 15">
        <text>Hydrolysis of DNA containing ring-opened 7-methylguanine residues, releasing 2,6-diamino-4-hydroxy-5-(N-methyl)formamidopyrimidine.</text>
        <dbReference type="EC" id="3.2.2.23"/>
    </reaction>
</comment>
<keyword evidence="9 15" id="KW-0238">DNA-binding</keyword>
<keyword evidence="7 15" id="KW-0378">Hydrolase</keyword>